<dbReference type="Pfam" id="PF00561">
    <property type="entry name" value="Abhydrolase_1"/>
    <property type="match status" value="1"/>
</dbReference>
<dbReference type="EMBL" id="BAAAQN010000048">
    <property type="protein sequence ID" value="GAA2049868.1"/>
    <property type="molecule type" value="Genomic_DNA"/>
</dbReference>
<organism evidence="2 3">
    <name type="scientific">Catenulispora yoronensis</name>
    <dbReference type="NCBI Taxonomy" id="450799"/>
    <lineage>
        <taxon>Bacteria</taxon>
        <taxon>Bacillati</taxon>
        <taxon>Actinomycetota</taxon>
        <taxon>Actinomycetes</taxon>
        <taxon>Catenulisporales</taxon>
        <taxon>Catenulisporaceae</taxon>
        <taxon>Catenulispora</taxon>
    </lineage>
</organism>
<dbReference type="InterPro" id="IPR000073">
    <property type="entry name" value="AB_hydrolase_1"/>
</dbReference>
<evidence type="ECO:0000313" key="2">
    <source>
        <dbReference type="EMBL" id="GAA2049868.1"/>
    </source>
</evidence>
<dbReference type="Proteomes" id="UP001500751">
    <property type="component" value="Unassembled WGS sequence"/>
</dbReference>
<gene>
    <name evidence="2" type="ORF">GCM10009839_65030</name>
</gene>
<dbReference type="RefSeq" id="WP_344669517.1">
    <property type="nucleotide sequence ID" value="NZ_BAAAQN010000048.1"/>
</dbReference>
<evidence type="ECO:0000313" key="3">
    <source>
        <dbReference type="Proteomes" id="UP001500751"/>
    </source>
</evidence>
<proteinExistence type="predicted"/>
<feature type="domain" description="AB hydrolase-1" evidence="1">
    <location>
        <begin position="32"/>
        <end position="273"/>
    </location>
</feature>
<dbReference type="GO" id="GO:0016787">
    <property type="term" value="F:hydrolase activity"/>
    <property type="evidence" value="ECO:0007669"/>
    <property type="project" value="UniProtKB-KW"/>
</dbReference>
<keyword evidence="3" id="KW-1185">Reference proteome</keyword>
<accession>A0ABP5GNY4</accession>
<reference evidence="3" key="1">
    <citation type="journal article" date="2019" name="Int. J. Syst. Evol. Microbiol.">
        <title>The Global Catalogue of Microorganisms (GCM) 10K type strain sequencing project: providing services to taxonomists for standard genome sequencing and annotation.</title>
        <authorList>
            <consortium name="The Broad Institute Genomics Platform"/>
            <consortium name="The Broad Institute Genome Sequencing Center for Infectious Disease"/>
            <person name="Wu L."/>
            <person name="Ma J."/>
        </authorList>
    </citation>
    <scope>NUCLEOTIDE SEQUENCE [LARGE SCALE GENOMIC DNA]</scope>
    <source>
        <strain evidence="3">JCM 16014</strain>
    </source>
</reference>
<dbReference type="PANTHER" id="PTHR43798">
    <property type="entry name" value="MONOACYLGLYCEROL LIPASE"/>
    <property type="match status" value="1"/>
</dbReference>
<keyword evidence="2" id="KW-0378">Hydrolase</keyword>
<dbReference type="Gene3D" id="3.40.50.1820">
    <property type="entry name" value="alpha/beta hydrolase"/>
    <property type="match status" value="1"/>
</dbReference>
<protein>
    <submittedName>
        <fullName evidence="2">Alpha/beta hydrolase</fullName>
    </submittedName>
</protein>
<dbReference type="InterPro" id="IPR050266">
    <property type="entry name" value="AB_hydrolase_sf"/>
</dbReference>
<dbReference type="InterPro" id="IPR029058">
    <property type="entry name" value="AB_hydrolase_fold"/>
</dbReference>
<name>A0ABP5GNY4_9ACTN</name>
<sequence>MNEAEPPAEVEPSAEVELSAGVVEYLDRGTGPTLVFLHGLLTDETLWSDVVDELAADHRCVVPVLPLGSHRKPIRPEADLSPQGIAALVAEFLVALDLDHVTLIGNDTGGALLQLLMAADGASTDWISHVVLTSCDAFDNFPPGLTGRTLFLTGKLSPSLFGLFMQQMRLKSVRRLPIAFGWLTKRGDAVVKRSMRPIWRQKEIRRDTVRLLRAASANRNVLAEAAEHLPKFDRPALVVWAADDRVMPPEHGRRLAELLPDARLVEIADSFTLIPLDQPVRLAAEIRGFLSRLPTVQPPRSP</sequence>
<dbReference type="SUPFAM" id="SSF53474">
    <property type="entry name" value="alpha/beta-Hydrolases"/>
    <property type="match status" value="1"/>
</dbReference>
<comment type="caution">
    <text evidence="2">The sequence shown here is derived from an EMBL/GenBank/DDBJ whole genome shotgun (WGS) entry which is preliminary data.</text>
</comment>
<evidence type="ECO:0000259" key="1">
    <source>
        <dbReference type="Pfam" id="PF00561"/>
    </source>
</evidence>